<comment type="caution">
    <text evidence="1">The sequence shown here is derived from an EMBL/GenBank/DDBJ whole genome shotgun (WGS) entry which is preliminary data.</text>
</comment>
<proteinExistence type="predicted"/>
<protein>
    <submittedName>
        <fullName evidence="1">Uncharacterized protein</fullName>
    </submittedName>
</protein>
<dbReference type="EMBL" id="AVQG01000045">
    <property type="protein sequence ID" value="ERH51976.1"/>
    <property type="molecule type" value="Genomic_DNA"/>
</dbReference>
<accession>U1T0G6</accession>
<organism evidence="1 2">
    <name type="scientific">Pseudomonas simiae</name>
    <dbReference type="NCBI Taxonomy" id="321846"/>
    <lineage>
        <taxon>Bacteria</taxon>
        <taxon>Pseudomonadati</taxon>
        <taxon>Pseudomonadota</taxon>
        <taxon>Gammaproteobacteria</taxon>
        <taxon>Pseudomonadales</taxon>
        <taxon>Pseudomonadaceae</taxon>
        <taxon>Pseudomonas</taxon>
    </lineage>
</organism>
<reference evidence="1 2" key="1">
    <citation type="submission" date="2013-08" db="EMBL/GenBank/DDBJ databases">
        <title>Biodegradation of aromatic compounds in biofilm forming Pseudomonas isolated from sewage sludge.</title>
        <authorList>
            <person name="Qureshi A."/>
            <person name="Ghosh S."/>
            <person name="Khardenavis A.A."/>
            <person name="Kapley A."/>
            <person name="Purohit H.J."/>
        </authorList>
    </citation>
    <scope>NUCLEOTIDE SEQUENCE [LARGE SCALE GENOMIC DNA]</scope>
    <source>
        <strain evidence="1 2">EGD-AQ6</strain>
    </source>
</reference>
<gene>
    <name evidence="1" type="ORF">O204_07850</name>
</gene>
<dbReference type="AlphaFoldDB" id="U1T0G6"/>
<sequence length="128" mass="13059">MAIRLVFGDECVALPEKLRSDAVNGFADAPPKRVVAIADSLAIGFFNADQTVLAVVAVFGDERVAFAASLADKVAEGVVVVVVVALDHQAIARHDVGAGAVLHEQVASRVVGEAFLLALGVVGAGEAV</sequence>
<dbReference type="Proteomes" id="UP000016504">
    <property type="component" value="Unassembled WGS sequence"/>
</dbReference>
<evidence type="ECO:0000313" key="1">
    <source>
        <dbReference type="EMBL" id="ERH51976.1"/>
    </source>
</evidence>
<evidence type="ECO:0000313" key="2">
    <source>
        <dbReference type="Proteomes" id="UP000016504"/>
    </source>
</evidence>
<name>U1T0G6_9PSED</name>